<dbReference type="RefSeq" id="WP_015868350.1">
    <property type="nucleotide sequence ID" value="NC_012785.1"/>
</dbReference>
<dbReference type="EMBL" id="CP001634">
    <property type="protein sequence ID" value="ACR79688.1"/>
    <property type="molecule type" value="Genomic_DNA"/>
</dbReference>
<evidence type="ECO:0000313" key="2">
    <source>
        <dbReference type="Proteomes" id="UP000002382"/>
    </source>
</evidence>
<gene>
    <name evidence="1" type="ordered locus">Kole_0980</name>
</gene>
<organism evidence="1 2">
    <name type="scientific">Kosmotoga olearia (strain ATCC BAA-1733 / DSM 21960 / TBF 19.5.1)</name>
    <dbReference type="NCBI Taxonomy" id="521045"/>
    <lineage>
        <taxon>Bacteria</taxon>
        <taxon>Thermotogati</taxon>
        <taxon>Thermotogota</taxon>
        <taxon>Thermotogae</taxon>
        <taxon>Kosmotogales</taxon>
        <taxon>Kosmotogaceae</taxon>
        <taxon>Kosmotoga</taxon>
    </lineage>
</organism>
<dbReference type="KEGG" id="kol:Kole_0980"/>
<dbReference type="AlphaFoldDB" id="C5CH23"/>
<dbReference type="Pfam" id="PF20055">
    <property type="entry name" value="DUF6454"/>
    <property type="match status" value="1"/>
</dbReference>
<dbReference type="STRING" id="521045.Kole_0980"/>
<dbReference type="HOGENOM" id="CLU_1089481_0_0_0"/>
<dbReference type="InterPro" id="IPR011044">
    <property type="entry name" value="Quino_amine_DH_bsu"/>
</dbReference>
<dbReference type="InterPro" id="IPR015943">
    <property type="entry name" value="WD40/YVTN_repeat-like_dom_sf"/>
</dbReference>
<protein>
    <submittedName>
        <fullName evidence="1">Uncharacterized protein</fullName>
    </submittedName>
</protein>
<reference evidence="1 2" key="2">
    <citation type="journal article" date="2011" name="J. Bacteriol.">
        <title>Genome Sequence of Kosmotoga olearia Strain TBF 19.5.1, a Thermophilic Bacterium with a Wide Growth Temperature Range, Isolated from the Troll B Oil Platform in the North Sea.</title>
        <authorList>
            <person name="Swithers K.S."/>
            <person name="Dipippo J.L."/>
            <person name="Bruce D.C."/>
            <person name="Detter C."/>
            <person name="Tapia R."/>
            <person name="Han S."/>
            <person name="Goodwin L.A."/>
            <person name="Han J."/>
            <person name="Woyke T."/>
            <person name="Pitluck S."/>
            <person name="Pennacchio L."/>
            <person name="Nolan M."/>
            <person name="Mikhailova N."/>
            <person name="Land M.L."/>
            <person name="Nesbo C.L."/>
            <person name="Gogarten J.P."/>
            <person name="Noll K.M."/>
        </authorList>
    </citation>
    <scope>NUCLEOTIDE SEQUENCE [LARGE SCALE GENOMIC DNA]</scope>
    <source>
        <strain evidence="2">ATCC BAA-1733 / DSM 21960 / TBF 19.5.1</strain>
    </source>
</reference>
<dbReference type="Proteomes" id="UP000002382">
    <property type="component" value="Chromosome"/>
</dbReference>
<dbReference type="Gene3D" id="2.130.10.10">
    <property type="entry name" value="YVTN repeat-like/Quinoprotein amine dehydrogenase"/>
    <property type="match status" value="1"/>
</dbReference>
<reference evidence="1 2" key="1">
    <citation type="submission" date="2009-06" db="EMBL/GenBank/DDBJ databases">
        <title>Complete sequence of Thermotogales bacterium TBF 19.5.1.</title>
        <authorList>
            <consortium name="US DOE Joint Genome Institute"/>
            <person name="Lucas S."/>
            <person name="Copeland A."/>
            <person name="Lapidus A."/>
            <person name="Glavina del Rio T."/>
            <person name="Tice H."/>
            <person name="Bruce D."/>
            <person name="Goodwin L."/>
            <person name="Pitluck S."/>
            <person name="Chertkov O."/>
            <person name="Brettin T."/>
            <person name="Detter J.C."/>
            <person name="Han C."/>
            <person name="Schmutz J."/>
            <person name="Larimer F."/>
            <person name="Land M."/>
            <person name="Hauser L."/>
            <person name="Kyrpides N."/>
            <person name="Ovchinnikova G."/>
            <person name="Noll K."/>
        </authorList>
    </citation>
    <scope>NUCLEOTIDE SEQUENCE [LARGE SCALE GENOMIC DNA]</scope>
    <source>
        <strain evidence="2">ATCC BAA-1733 / DSM 21960 / TBF 19.5.1</strain>
    </source>
</reference>
<dbReference type="eggNOG" id="COG3391">
    <property type="taxonomic scope" value="Bacteria"/>
</dbReference>
<proteinExistence type="predicted"/>
<sequence length="291" mass="33036">MSRGSDSSLGFPILSASNLKPLGNVELPFITYHVQGLAVTDEHYYLSSVDEIHNKGWLWKIDRSSLEIVKVLDLTNENAIGELTIHVGGIYHDGNYLWAPAAGYRRESPTIIFKIDPETMEIADKINFGDHIGAVASNGKDRLYLANWDSLYIYITDLSGKVIKKILNPGITQKMGYICAYQDIHYDFESGLLLCNGDTRKPYKDPDGYIFGYPYFHGYDDIFGMVDWLDLETGKVVKRVETGFTSCKTDRNTLSREGFSYHKDVMYFAPEDNITTIYMFKLISPTEPYIP</sequence>
<accession>C5CH23</accession>
<name>C5CH23_KOSOT</name>
<dbReference type="InterPro" id="IPR046312">
    <property type="entry name" value="DUF6454"/>
</dbReference>
<evidence type="ECO:0000313" key="1">
    <source>
        <dbReference type="EMBL" id="ACR79688.1"/>
    </source>
</evidence>
<dbReference type="SUPFAM" id="SSF50969">
    <property type="entry name" value="YVTN repeat-like/Quinoprotein amine dehydrogenase"/>
    <property type="match status" value="1"/>
</dbReference>
<dbReference type="OrthoDB" id="7064788at2"/>
<keyword evidence="2" id="KW-1185">Reference proteome</keyword>